<keyword evidence="4" id="KW-1185">Reference proteome</keyword>
<protein>
    <recommendedName>
        <fullName evidence="1">ESAT-6-like protein</fullName>
    </recommendedName>
</protein>
<dbReference type="EMBL" id="JBHEZZ010000043">
    <property type="protein sequence ID" value="MFC1407328.1"/>
    <property type="molecule type" value="Genomic_DNA"/>
</dbReference>
<accession>A0ABV6V0T1</accession>
<dbReference type="Proteomes" id="UP001592528">
    <property type="component" value="Unassembled WGS sequence"/>
</dbReference>
<proteinExistence type="inferred from homology"/>
<evidence type="ECO:0000256" key="2">
    <source>
        <dbReference type="SAM" id="MobiDB-lite"/>
    </source>
</evidence>
<gene>
    <name evidence="3" type="ORF">ACEZDJ_39210</name>
</gene>
<evidence type="ECO:0000313" key="4">
    <source>
        <dbReference type="Proteomes" id="UP001592528"/>
    </source>
</evidence>
<reference evidence="3 4" key="1">
    <citation type="submission" date="2024-09" db="EMBL/GenBank/DDBJ databases">
        <authorList>
            <person name="Lee S.D."/>
        </authorList>
    </citation>
    <scope>NUCLEOTIDE SEQUENCE [LARGE SCALE GENOMIC DNA]</scope>
    <source>
        <strain evidence="3 4">N1-5</strain>
    </source>
</reference>
<evidence type="ECO:0000256" key="1">
    <source>
        <dbReference type="RuleBase" id="RU362001"/>
    </source>
</evidence>
<comment type="caution">
    <text evidence="3">The sequence shown here is derived from an EMBL/GenBank/DDBJ whole genome shotgun (WGS) entry which is preliminary data.</text>
</comment>
<organism evidence="3 4">
    <name type="scientific">Streptacidiphilus cavernicola</name>
    <dbReference type="NCBI Taxonomy" id="3342716"/>
    <lineage>
        <taxon>Bacteria</taxon>
        <taxon>Bacillati</taxon>
        <taxon>Actinomycetota</taxon>
        <taxon>Actinomycetes</taxon>
        <taxon>Kitasatosporales</taxon>
        <taxon>Streptomycetaceae</taxon>
        <taxon>Streptacidiphilus</taxon>
    </lineage>
</organism>
<dbReference type="SUPFAM" id="SSF140453">
    <property type="entry name" value="EsxAB dimer-like"/>
    <property type="match status" value="1"/>
</dbReference>
<feature type="region of interest" description="Disordered" evidence="2">
    <location>
        <begin position="81"/>
        <end position="103"/>
    </location>
</feature>
<dbReference type="Gene3D" id="1.10.287.1060">
    <property type="entry name" value="ESAT-6-like"/>
    <property type="match status" value="1"/>
</dbReference>
<name>A0ABV6V0T1_9ACTN</name>
<dbReference type="RefSeq" id="WP_030265590.1">
    <property type="nucleotide sequence ID" value="NZ_JBHEZZ010000043.1"/>
</dbReference>
<feature type="compositionally biased region" description="Polar residues" evidence="2">
    <location>
        <begin position="81"/>
        <end position="97"/>
    </location>
</feature>
<dbReference type="InterPro" id="IPR036689">
    <property type="entry name" value="ESAT-6-like_sf"/>
</dbReference>
<dbReference type="NCBIfam" id="TIGR03930">
    <property type="entry name" value="WXG100_ESAT6"/>
    <property type="match status" value="1"/>
</dbReference>
<sequence length="103" mass="11008">MSGQFRTTADEMRAFSARIADVNAQIQAELSRLESLVSSITSGWQGSAASSYNTLQAKWNQDAAKLNKVLNEIKDAIDASSASYSGTEQEQQSSMSKIASALG</sequence>
<comment type="similarity">
    <text evidence="1">Belongs to the WXG100 family.</text>
</comment>
<evidence type="ECO:0000313" key="3">
    <source>
        <dbReference type="EMBL" id="MFC1407328.1"/>
    </source>
</evidence>
<dbReference type="InterPro" id="IPR010310">
    <property type="entry name" value="T7SS_ESAT-6-like"/>
</dbReference>
<dbReference type="Pfam" id="PF06013">
    <property type="entry name" value="WXG100"/>
    <property type="match status" value="1"/>
</dbReference>